<accession>A0A251SRD1</accession>
<evidence type="ECO:0000313" key="1">
    <source>
        <dbReference type="EMBL" id="KAF5784011.1"/>
    </source>
</evidence>
<dbReference type="InParanoid" id="A0A251SRD1"/>
<dbReference type="Gramene" id="mRNA:HanXRQr2_Chr11g0514591">
    <property type="protein sequence ID" value="CDS:HanXRQr2_Chr11g0514591.1"/>
    <property type="gene ID" value="HanXRQr2_Chr11g0514591"/>
</dbReference>
<reference evidence="1 3" key="1">
    <citation type="journal article" date="2017" name="Nature">
        <title>The sunflower genome provides insights into oil metabolism, flowering and Asterid evolution.</title>
        <authorList>
            <person name="Badouin H."/>
            <person name="Gouzy J."/>
            <person name="Grassa C.J."/>
            <person name="Murat F."/>
            <person name="Staton S.E."/>
            <person name="Cottret L."/>
            <person name="Lelandais-Briere C."/>
            <person name="Owens G.L."/>
            <person name="Carrere S."/>
            <person name="Mayjonade B."/>
            <person name="Legrand L."/>
            <person name="Gill N."/>
            <person name="Kane N.C."/>
            <person name="Bowers J.E."/>
            <person name="Hubner S."/>
            <person name="Bellec A."/>
            <person name="Berard A."/>
            <person name="Berges H."/>
            <person name="Blanchet N."/>
            <person name="Boniface M.C."/>
            <person name="Brunel D."/>
            <person name="Catrice O."/>
            <person name="Chaidir N."/>
            <person name="Claudel C."/>
            <person name="Donnadieu C."/>
            <person name="Faraut T."/>
            <person name="Fievet G."/>
            <person name="Helmstetter N."/>
            <person name="King M."/>
            <person name="Knapp S.J."/>
            <person name="Lai Z."/>
            <person name="Le Paslier M.C."/>
            <person name="Lippi Y."/>
            <person name="Lorenzon L."/>
            <person name="Mandel J.R."/>
            <person name="Marage G."/>
            <person name="Marchand G."/>
            <person name="Marquand E."/>
            <person name="Bret-Mestries E."/>
            <person name="Morien E."/>
            <person name="Nambeesan S."/>
            <person name="Nguyen T."/>
            <person name="Pegot-Espagnet P."/>
            <person name="Pouilly N."/>
            <person name="Raftis F."/>
            <person name="Sallet E."/>
            <person name="Schiex T."/>
            <person name="Thomas J."/>
            <person name="Vandecasteele C."/>
            <person name="Vares D."/>
            <person name="Vear F."/>
            <person name="Vautrin S."/>
            <person name="Crespi M."/>
            <person name="Mangin B."/>
            <person name="Burke J.M."/>
            <person name="Salse J."/>
            <person name="Munos S."/>
            <person name="Vincourt P."/>
            <person name="Rieseberg L.H."/>
            <person name="Langlade N.B."/>
        </authorList>
    </citation>
    <scope>NUCLEOTIDE SEQUENCE [LARGE SCALE GENOMIC DNA]</scope>
    <source>
        <strain evidence="3">cv. SF193</strain>
        <tissue evidence="1">Leaves</tissue>
    </source>
</reference>
<proteinExistence type="predicted"/>
<reference evidence="2" key="2">
    <citation type="submission" date="2017-02" db="EMBL/GenBank/DDBJ databases">
        <title>Sunflower complete genome.</title>
        <authorList>
            <person name="Langlade N."/>
            <person name="Munos S."/>
        </authorList>
    </citation>
    <scope>NUCLEOTIDE SEQUENCE [LARGE SCALE GENOMIC DNA]</scope>
    <source>
        <tissue evidence="2">Leaves</tissue>
    </source>
</reference>
<reference evidence="1" key="3">
    <citation type="submission" date="2020-06" db="EMBL/GenBank/DDBJ databases">
        <title>Helianthus annuus Genome sequencing and assembly Release 2.</title>
        <authorList>
            <person name="Gouzy J."/>
            <person name="Langlade N."/>
            <person name="Munos S."/>
        </authorList>
    </citation>
    <scope>NUCLEOTIDE SEQUENCE</scope>
    <source>
        <tissue evidence="1">Leaves</tissue>
    </source>
</reference>
<organism evidence="2 3">
    <name type="scientific">Helianthus annuus</name>
    <name type="common">Common sunflower</name>
    <dbReference type="NCBI Taxonomy" id="4232"/>
    <lineage>
        <taxon>Eukaryota</taxon>
        <taxon>Viridiplantae</taxon>
        <taxon>Streptophyta</taxon>
        <taxon>Embryophyta</taxon>
        <taxon>Tracheophyta</taxon>
        <taxon>Spermatophyta</taxon>
        <taxon>Magnoliopsida</taxon>
        <taxon>eudicotyledons</taxon>
        <taxon>Gunneridae</taxon>
        <taxon>Pentapetalae</taxon>
        <taxon>asterids</taxon>
        <taxon>campanulids</taxon>
        <taxon>Asterales</taxon>
        <taxon>Asteraceae</taxon>
        <taxon>Asteroideae</taxon>
        <taxon>Heliantheae alliance</taxon>
        <taxon>Heliantheae</taxon>
        <taxon>Helianthus</taxon>
    </lineage>
</organism>
<evidence type="ECO:0000313" key="2">
    <source>
        <dbReference type="EMBL" id="OTG01405.1"/>
    </source>
</evidence>
<dbReference type="EMBL" id="MNCJ02000326">
    <property type="protein sequence ID" value="KAF5784011.1"/>
    <property type="molecule type" value="Genomic_DNA"/>
</dbReference>
<evidence type="ECO:0000313" key="3">
    <source>
        <dbReference type="Proteomes" id="UP000215914"/>
    </source>
</evidence>
<dbReference type="EMBL" id="CM007902">
    <property type="protein sequence ID" value="OTG01405.1"/>
    <property type="molecule type" value="Genomic_DNA"/>
</dbReference>
<name>A0A251SRD1_HELAN</name>
<dbReference type="Proteomes" id="UP000215914">
    <property type="component" value="Chromosome 13"/>
</dbReference>
<dbReference type="AlphaFoldDB" id="A0A251SRD1"/>
<protein>
    <submittedName>
        <fullName evidence="2">Uncharacterized protein</fullName>
    </submittedName>
</protein>
<gene>
    <name evidence="2" type="ORF">HannXRQ_Chr13g0401741</name>
    <name evidence="1" type="ORF">HanXRQr2_Chr11g0514591</name>
</gene>
<sequence>MAVDLAATPAHAADAIPVATPVPLKTWERAAAASFGGIRVFYHFGSGNYIRTVVRKYFIRVKYQTFIILNTWE</sequence>
<keyword evidence="3" id="KW-1185">Reference proteome</keyword>